<gene>
    <name evidence="6" type="ordered locus">Sthe_0926</name>
</gene>
<keyword evidence="3" id="KW-0547">Nucleotide-binding</keyword>
<evidence type="ECO:0000313" key="6">
    <source>
        <dbReference type="EMBL" id="ACZ38363.1"/>
    </source>
</evidence>
<dbReference type="Gene3D" id="3.40.50.300">
    <property type="entry name" value="P-loop containing nucleotide triphosphate hydrolases"/>
    <property type="match status" value="2"/>
</dbReference>
<reference evidence="6 7" key="2">
    <citation type="journal article" date="2010" name="Stand. Genomic Sci.">
        <title>Complete genome sequence of Desulfohalobium retbaense type strain (HR(100)).</title>
        <authorList>
            <person name="Spring S."/>
            <person name="Nolan M."/>
            <person name="Lapidus A."/>
            <person name="Glavina Del Rio T."/>
            <person name="Copeland A."/>
            <person name="Tice H."/>
            <person name="Cheng J.F."/>
            <person name="Lucas S."/>
            <person name="Land M."/>
            <person name="Chen F."/>
            <person name="Bruce D."/>
            <person name="Goodwin L."/>
            <person name="Pitluck S."/>
            <person name="Ivanova N."/>
            <person name="Mavromatis K."/>
            <person name="Mikhailova N."/>
            <person name="Pati A."/>
            <person name="Chen A."/>
            <person name="Palaniappan K."/>
            <person name="Hauser L."/>
            <person name="Chang Y.J."/>
            <person name="Jeffries C.D."/>
            <person name="Munk C."/>
            <person name="Kiss H."/>
            <person name="Chain P."/>
            <person name="Han C."/>
            <person name="Brettin T."/>
            <person name="Detter J.C."/>
            <person name="Schuler E."/>
            <person name="Goker M."/>
            <person name="Rohde M."/>
            <person name="Bristow J."/>
            <person name="Eisen J.A."/>
            <person name="Markowitz V."/>
            <person name="Hugenholtz P."/>
            <person name="Kyrpides N.C."/>
            <person name="Klenk H.P."/>
        </authorList>
    </citation>
    <scope>NUCLEOTIDE SEQUENCE [LARGE SCALE GENOMIC DNA]</scope>
    <source>
        <strain evidence="7">ATCC 49802 / DSM 20745 / S 6022</strain>
    </source>
</reference>
<evidence type="ECO:0000256" key="3">
    <source>
        <dbReference type="ARBA" id="ARBA00022741"/>
    </source>
</evidence>
<dbReference type="GO" id="GO:0005524">
    <property type="term" value="F:ATP binding"/>
    <property type="evidence" value="ECO:0007669"/>
    <property type="project" value="UniProtKB-KW"/>
</dbReference>
<dbReference type="InterPro" id="IPR050095">
    <property type="entry name" value="ECF_ABC_transporter_ATP-bd"/>
</dbReference>
<dbReference type="Proteomes" id="UP000002027">
    <property type="component" value="Chromosome 1"/>
</dbReference>
<keyword evidence="4" id="KW-0067">ATP-binding</keyword>
<feature type="domain" description="ABC transporter" evidence="5">
    <location>
        <begin position="2"/>
        <end position="243"/>
    </location>
</feature>
<proteinExistence type="inferred from homology"/>
<dbReference type="PROSITE" id="PS50893">
    <property type="entry name" value="ABC_TRANSPORTER_2"/>
    <property type="match status" value="2"/>
</dbReference>
<dbReference type="InterPro" id="IPR003439">
    <property type="entry name" value="ABC_transporter-like_ATP-bd"/>
</dbReference>
<dbReference type="InterPro" id="IPR027417">
    <property type="entry name" value="P-loop_NTPase"/>
</dbReference>
<dbReference type="Pfam" id="PF00005">
    <property type="entry name" value="ABC_tran"/>
    <property type="match status" value="2"/>
</dbReference>
<feature type="domain" description="ABC transporter" evidence="5">
    <location>
        <begin position="284"/>
        <end position="511"/>
    </location>
</feature>
<dbReference type="InterPro" id="IPR015856">
    <property type="entry name" value="ABC_transpr_CbiO/EcfA_su"/>
</dbReference>
<evidence type="ECO:0000259" key="5">
    <source>
        <dbReference type="PROSITE" id="PS50893"/>
    </source>
</evidence>
<dbReference type="STRING" id="479434.Sthe_0926"/>
<dbReference type="KEGG" id="sti:Sthe_0926"/>
<dbReference type="CDD" id="cd03225">
    <property type="entry name" value="ABC_cobalt_CbiO_domain1"/>
    <property type="match status" value="2"/>
</dbReference>
<reference evidence="7" key="1">
    <citation type="submission" date="2009-11" db="EMBL/GenBank/DDBJ databases">
        <title>The complete chromosome 1 of Sphaerobacter thermophilus DSM 20745.</title>
        <authorList>
            <person name="Lucas S."/>
            <person name="Copeland A."/>
            <person name="Lapidus A."/>
            <person name="Glavina del Rio T."/>
            <person name="Dalin E."/>
            <person name="Tice H."/>
            <person name="Bruce D."/>
            <person name="Goodwin L."/>
            <person name="Pitluck S."/>
            <person name="Kyrpides N."/>
            <person name="Mavromatis K."/>
            <person name="Ivanova N."/>
            <person name="Mikhailova N."/>
            <person name="LaButti K.M."/>
            <person name="Clum A."/>
            <person name="Sun H.I."/>
            <person name="Brettin T."/>
            <person name="Detter J.C."/>
            <person name="Han C."/>
            <person name="Larimer F."/>
            <person name="Land M."/>
            <person name="Hauser L."/>
            <person name="Markowitz V."/>
            <person name="Cheng J.F."/>
            <person name="Hugenholtz P."/>
            <person name="Woyke T."/>
            <person name="Wu D."/>
            <person name="Steenblock K."/>
            <person name="Schneider S."/>
            <person name="Pukall R."/>
            <person name="Goeker M."/>
            <person name="Klenk H.P."/>
            <person name="Eisen J.A."/>
        </authorList>
    </citation>
    <scope>NUCLEOTIDE SEQUENCE [LARGE SCALE GENOMIC DNA]</scope>
    <source>
        <strain evidence="7">ATCC 49802 / DSM 20745 / S 6022</strain>
    </source>
</reference>
<comment type="similarity">
    <text evidence="1">Belongs to the ABC transporter superfamily.</text>
</comment>
<name>D1C296_SPHTD</name>
<dbReference type="PANTHER" id="PTHR43553">
    <property type="entry name" value="HEAVY METAL TRANSPORTER"/>
    <property type="match status" value="1"/>
</dbReference>
<dbReference type="InParanoid" id="D1C296"/>
<dbReference type="PROSITE" id="PS00211">
    <property type="entry name" value="ABC_TRANSPORTER_1"/>
    <property type="match status" value="1"/>
</dbReference>
<dbReference type="OrthoDB" id="501320at2"/>
<dbReference type="RefSeq" id="WP_012871410.1">
    <property type="nucleotide sequence ID" value="NC_013523.1"/>
</dbReference>
<keyword evidence="2" id="KW-0813">Transport</keyword>
<dbReference type="GO" id="GO:0016887">
    <property type="term" value="F:ATP hydrolysis activity"/>
    <property type="evidence" value="ECO:0007669"/>
    <property type="project" value="InterPro"/>
</dbReference>
<dbReference type="GO" id="GO:0043190">
    <property type="term" value="C:ATP-binding cassette (ABC) transporter complex"/>
    <property type="evidence" value="ECO:0007669"/>
    <property type="project" value="TreeGrafter"/>
</dbReference>
<dbReference type="PANTHER" id="PTHR43553:SF24">
    <property type="entry name" value="ENERGY-COUPLING FACTOR TRANSPORTER ATP-BINDING PROTEIN ECFA1"/>
    <property type="match status" value="1"/>
</dbReference>
<dbReference type="AlphaFoldDB" id="D1C296"/>
<dbReference type="FunCoup" id="D1C296">
    <property type="interactions" value="31"/>
</dbReference>
<keyword evidence="7" id="KW-1185">Reference proteome</keyword>
<organism evidence="6 7">
    <name type="scientific">Sphaerobacter thermophilus (strain ATCC 49802 / DSM 20745 / KCCM 41009 / NCIMB 13125 / S 6022)</name>
    <dbReference type="NCBI Taxonomy" id="479434"/>
    <lineage>
        <taxon>Bacteria</taxon>
        <taxon>Pseudomonadati</taxon>
        <taxon>Thermomicrobiota</taxon>
        <taxon>Thermomicrobia</taxon>
        <taxon>Sphaerobacterales</taxon>
        <taxon>Sphaerobacterineae</taxon>
        <taxon>Sphaerobacteraceae</taxon>
        <taxon>Sphaerobacter</taxon>
    </lineage>
</organism>
<sequence>MIHLDRLTYRYPRRSTPALSAITEEMAPGSYTVVAGPSGAGKSTLLRALNGLVPHFYGGVFGGRVLVQGIDTRRVQPADLGRIVGFVGQDPERQTVMDRVEDEIAFGPENYGLPRHEIRLRVEEALDLLGIAPLRDREIASLSGGERQRVVIAAAMAMRPPVLALDEPTSQLDPWSAEAVLSVLDRLHADLGTTVVIAEHRLDRVLPSAERVLLLGSDGSIVASGPPRSVAAALQYPPPLVRLGLALGWDPLPLTVREGRRLAQSMPPPVTPLNDPSAGGDVVLEVQGVTFRYGERTTLRDVSAVFREGTVTALMGRNGAGKTTLLKHLNGLLRPAAGRILLRGQDIAGTATPDLARTVAYLPQNPSAMLFNETVAAEVRFTLRALGLPGDVGPALEMAGVAHLAARNPRDLSTGERQRVALAAVLASAPAVLLLDEPTRGLDGEARERLIALLRRLAGIGTCVVMATHDVELAAVCADRVLLLGDGEVVADGPPRQVLTGSLTYATQINRIFGGRALVLEDIPGFEAHQHAVSDPERVAPPVAGS</sequence>
<dbReference type="InterPro" id="IPR017871">
    <property type="entry name" value="ABC_transporter-like_CS"/>
</dbReference>
<dbReference type="SMART" id="SM00382">
    <property type="entry name" value="AAA"/>
    <property type="match status" value="2"/>
</dbReference>
<dbReference type="EMBL" id="CP001823">
    <property type="protein sequence ID" value="ACZ38363.1"/>
    <property type="molecule type" value="Genomic_DNA"/>
</dbReference>
<evidence type="ECO:0000256" key="4">
    <source>
        <dbReference type="ARBA" id="ARBA00022840"/>
    </source>
</evidence>
<evidence type="ECO:0000313" key="7">
    <source>
        <dbReference type="Proteomes" id="UP000002027"/>
    </source>
</evidence>
<dbReference type="SUPFAM" id="SSF52540">
    <property type="entry name" value="P-loop containing nucleoside triphosphate hydrolases"/>
    <property type="match status" value="2"/>
</dbReference>
<dbReference type="HOGENOM" id="CLU_000604_86_7_0"/>
<dbReference type="InterPro" id="IPR003593">
    <property type="entry name" value="AAA+_ATPase"/>
</dbReference>
<dbReference type="eggNOG" id="COG1122">
    <property type="taxonomic scope" value="Bacteria"/>
</dbReference>
<evidence type="ECO:0000256" key="1">
    <source>
        <dbReference type="ARBA" id="ARBA00005417"/>
    </source>
</evidence>
<accession>D1C296</accession>
<evidence type="ECO:0000256" key="2">
    <source>
        <dbReference type="ARBA" id="ARBA00022448"/>
    </source>
</evidence>
<protein>
    <submittedName>
        <fullName evidence="6">ABC transporter related protein</fullName>
    </submittedName>
</protein>
<dbReference type="GO" id="GO:0042626">
    <property type="term" value="F:ATPase-coupled transmembrane transporter activity"/>
    <property type="evidence" value="ECO:0007669"/>
    <property type="project" value="TreeGrafter"/>
</dbReference>